<dbReference type="PROSITE" id="PS50994">
    <property type="entry name" value="INTEGRASE"/>
    <property type="match status" value="1"/>
</dbReference>
<dbReference type="InterPro" id="IPR050951">
    <property type="entry name" value="Retrovirus_Pol_polyprotein"/>
</dbReference>
<protein>
    <recommendedName>
        <fullName evidence="3">Gypsy retrotransposon integrase-like protein 1</fullName>
        <ecNumber evidence="2">3.1.26.4</ecNumber>
    </recommendedName>
</protein>
<dbReference type="PANTHER" id="PTHR37984">
    <property type="entry name" value="PROTEIN CBG26694"/>
    <property type="match status" value="1"/>
</dbReference>
<sequence length="1058" mass="120208">MHEQDKKYTAFITPMGLHEYNRMPQGLCNSPASFMRMMLSIFGDMNFSSLLCYLDDLLVFAPTEQEALSRLEMVFQRLRLYHLKLSPKKCHFMCDSVKFLGHVISGHGVSVDFTKVDVISKMSKLQLMEEDGCTPSARRIKSFLGMIFYYQHFIPNCSSIAKPLFALTAGQKRRGKEKVRKPVGSFRKLNPSDWTEECDIAFNTLKQKLLNCAVLAHPDFSRPLILSIDASLDGLGAVLSQVPAGEEIARPIAFASKTLTASQKKYPAHRLEFLALKWSVCEKFSHWLKEHSFTVWTDNNPLTHIMTKPKLDACEQRWVSKLAPYFFDIKHIAGVKNIVADTLSRDPFARSISHRLMNESYNRLLTEADVVEKEGIQDVFRLKVECHKISDQIGCQSNCHVQSCDPAAVKTLCQAQDDWETAAVTRAVQLVQLVQQVAATNQSEQPLPVFSHDELGRSQELDLTISKVLPFVLRKRRPSRREREKLDCRALALVKQWDHLYMCDGILYRVTKDPISRQRRHQYVLPQHMVEKALHGLHDLAGHQGQARTVHLAKQRFFWPKMEHEIREYVKCCKRCILAKTPEPAARAPLESIQTSAPMELVCLNFWSAEDSKQHSVDVLVLTDHFTKLAHAFPCINQTAKQVARKLWDHVFCVYGFPERIHTDQGTNFESELIAELLTLSGVSKSRTTAYHPMGNGITERFNRTLGNMLRSLPLRSKDKWPQQIQTLTFAYNSTIHETTGYAPLQLMFGRVPRLPVDVMFKQVSKDPVIVDYSSYVATLMSHLHKAAEIAQKHAVQEQRKQTKIYNRKMKGVHLNNGDRVLIANKGERGKRKLADRWESTVYTIVDNDPRTHIYKVKDDKGHTKVVHRNMLLDISFLPVTCPEDETCGSTVADCSNDSDCESRSTNSTDSLEDEDPENRTHSLVLNEDVSRSSKSHDVQMETEEDESDGTYCVNSIPDSQHQMLSDKTLRAGTSDCDIASATVDFTNSGITDSDLPVRDDDVSMSGPEQAQGTITTRAGRVVKKVNRLIETMAQKPFKMANLSDRFQKKSQSLLSLF</sequence>
<name>A0A8C1HXU3_CYPCA</name>
<keyword evidence="8" id="KW-1185">Reference proteome</keyword>
<feature type="domain" description="Reverse transcriptase" evidence="5">
    <location>
        <begin position="1"/>
        <end position="104"/>
    </location>
</feature>
<dbReference type="InterPro" id="IPR001584">
    <property type="entry name" value="Integrase_cat-core"/>
</dbReference>
<dbReference type="Proteomes" id="UP001108240">
    <property type="component" value="Unplaced"/>
</dbReference>
<dbReference type="PROSITE" id="PS50878">
    <property type="entry name" value="RT_POL"/>
    <property type="match status" value="1"/>
</dbReference>
<dbReference type="EC" id="3.1.26.4" evidence="2"/>
<dbReference type="FunFam" id="3.30.70.270:FF:000003">
    <property type="entry name" value="Transposon Ty3-G Gag-Pol polyprotein"/>
    <property type="match status" value="1"/>
</dbReference>
<reference evidence="7" key="2">
    <citation type="submission" date="2025-09" db="UniProtKB">
        <authorList>
            <consortium name="Ensembl"/>
        </authorList>
    </citation>
    <scope>IDENTIFICATION</scope>
</reference>
<dbReference type="Pfam" id="PF00078">
    <property type="entry name" value="RVT_1"/>
    <property type="match status" value="1"/>
</dbReference>
<evidence type="ECO:0000256" key="3">
    <source>
        <dbReference type="ARBA" id="ARBA00039658"/>
    </source>
</evidence>
<reference evidence="7" key="1">
    <citation type="submission" date="2025-08" db="UniProtKB">
        <authorList>
            <consortium name="Ensembl"/>
        </authorList>
    </citation>
    <scope>IDENTIFICATION</scope>
</reference>
<evidence type="ECO:0000256" key="2">
    <source>
        <dbReference type="ARBA" id="ARBA00012180"/>
    </source>
</evidence>
<dbReference type="FunFam" id="3.30.420.10:FF:000032">
    <property type="entry name" value="Retrovirus-related Pol polyprotein from transposon 297-like Protein"/>
    <property type="match status" value="1"/>
</dbReference>
<dbReference type="GO" id="GO:0003676">
    <property type="term" value="F:nucleic acid binding"/>
    <property type="evidence" value="ECO:0007669"/>
    <property type="project" value="InterPro"/>
</dbReference>
<dbReference type="Gene3D" id="1.10.340.70">
    <property type="match status" value="1"/>
</dbReference>
<dbReference type="InterPro" id="IPR041577">
    <property type="entry name" value="RT_RNaseH_2"/>
</dbReference>
<dbReference type="Gene3D" id="3.10.10.10">
    <property type="entry name" value="HIV Type 1 Reverse Transcriptase, subunit A, domain 1"/>
    <property type="match status" value="1"/>
</dbReference>
<dbReference type="SUPFAM" id="SSF53098">
    <property type="entry name" value="Ribonuclease H-like"/>
    <property type="match status" value="1"/>
</dbReference>
<dbReference type="PANTHER" id="PTHR37984:SF15">
    <property type="entry name" value="INTEGRASE CATALYTIC DOMAIN-CONTAINING PROTEIN"/>
    <property type="match status" value="1"/>
</dbReference>
<feature type="compositionally biased region" description="Basic and acidic residues" evidence="4">
    <location>
        <begin position="929"/>
        <end position="940"/>
    </location>
</feature>
<dbReference type="GO" id="GO:0015074">
    <property type="term" value="P:DNA integration"/>
    <property type="evidence" value="ECO:0007669"/>
    <property type="project" value="InterPro"/>
</dbReference>
<dbReference type="InterPro" id="IPR043128">
    <property type="entry name" value="Rev_trsase/Diguanyl_cyclase"/>
</dbReference>
<dbReference type="InterPro" id="IPR012337">
    <property type="entry name" value="RNaseH-like_sf"/>
</dbReference>
<dbReference type="Ensembl" id="ENSCCRT00000089669.2">
    <property type="protein sequence ID" value="ENSCCRP00000082584.2"/>
    <property type="gene ID" value="ENSCCRG00000044978.2"/>
</dbReference>
<dbReference type="InterPro" id="IPR041588">
    <property type="entry name" value="Integrase_H2C2"/>
</dbReference>
<comment type="similarity">
    <text evidence="1">Belongs to the beta type-B retroviral polymerase family. HERV class-II K(HML-2) pol subfamily.</text>
</comment>
<feature type="region of interest" description="Disordered" evidence="4">
    <location>
        <begin position="993"/>
        <end position="1014"/>
    </location>
</feature>
<dbReference type="AlphaFoldDB" id="A0A8C1HXU3"/>
<dbReference type="Gene3D" id="3.30.420.10">
    <property type="entry name" value="Ribonuclease H-like superfamily/Ribonuclease H"/>
    <property type="match status" value="1"/>
</dbReference>
<organism evidence="7 8">
    <name type="scientific">Cyprinus carpio carpio</name>
    <dbReference type="NCBI Taxonomy" id="630221"/>
    <lineage>
        <taxon>Eukaryota</taxon>
        <taxon>Metazoa</taxon>
        <taxon>Chordata</taxon>
        <taxon>Craniata</taxon>
        <taxon>Vertebrata</taxon>
        <taxon>Euteleostomi</taxon>
        <taxon>Actinopterygii</taxon>
        <taxon>Neopterygii</taxon>
        <taxon>Teleostei</taxon>
        <taxon>Ostariophysi</taxon>
        <taxon>Cypriniformes</taxon>
        <taxon>Cyprinidae</taxon>
        <taxon>Cyprininae</taxon>
        <taxon>Cyprinus</taxon>
    </lineage>
</organism>
<dbReference type="Gene3D" id="3.10.20.370">
    <property type="match status" value="1"/>
</dbReference>
<dbReference type="OMA" id="CDIASAT"/>
<feature type="domain" description="Integrase catalytic" evidence="6">
    <location>
        <begin position="594"/>
        <end position="752"/>
    </location>
</feature>
<feature type="compositionally biased region" description="Polar residues" evidence="4">
    <location>
        <begin position="893"/>
        <end position="910"/>
    </location>
</feature>
<feature type="region of interest" description="Disordered" evidence="4">
    <location>
        <begin position="893"/>
        <end position="951"/>
    </location>
</feature>
<dbReference type="FunFam" id="1.10.340.70:FF:000001">
    <property type="entry name" value="Retrovirus-related Pol polyprotein from transposon gypsy-like Protein"/>
    <property type="match status" value="1"/>
</dbReference>
<dbReference type="GeneTree" id="ENSGT01100000263500"/>
<dbReference type="InterPro" id="IPR043502">
    <property type="entry name" value="DNA/RNA_pol_sf"/>
</dbReference>
<dbReference type="InterPro" id="IPR036397">
    <property type="entry name" value="RNaseH_sf"/>
</dbReference>
<accession>A0A8C1HXU3</accession>
<dbReference type="GO" id="GO:0004523">
    <property type="term" value="F:RNA-DNA hybrid ribonuclease activity"/>
    <property type="evidence" value="ECO:0007669"/>
    <property type="project" value="UniProtKB-EC"/>
</dbReference>
<evidence type="ECO:0000256" key="4">
    <source>
        <dbReference type="SAM" id="MobiDB-lite"/>
    </source>
</evidence>
<dbReference type="Pfam" id="PF17919">
    <property type="entry name" value="RT_RNaseH_2"/>
    <property type="match status" value="1"/>
</dbReference>
<dbReference type="InterPro" id="IPR000477">
    <property type="entry name" value="RT_dom"/>
</dbReference>
<dbReference type="CDD" id="cd01647">
    <property type="entry name" value="RT_LTR"/>
    <property type="match status" value="1"/>
</dbReference>
<evidence type="ECO:0000313" key="8">
    <source>
        <dbReference type="Proteomes" id="UP001108240"/>
    </source>
</evidence>
<evidence type="ECO:0000313" key="7">
    <source>
        <dbReference type="Ensembl" id="ENSCCRP00000082584.2"/>
    </source>
</evidence>
<proteinExistence type="inferred from homology"/>
<evidence type="ECO:0000256" key="1">
    <source>
        <dbReference type="ARBA" id="ARBA00010879"/>
    </source>
</evidence>
<dbReference type="Pfam" id="PF17921">
    <property type="entry name" value="Integrase_H2C2"/>
    <property type="match status" value="1"/>
</dbReference>
<dbReference type="SUPFAM" id="SSF56672">
    <property type="entry name" value="DNA/RNA polymerases"/>
    <property type="match status" value="1"/>
</dbReference>
<dbReference type="Pfam" id="PF00665">
    <property type="entry name" value="rve"/>
    <property type="match status" value="1"/>
</dbReference>
<evidence type="ECO:0000259" key="5">
    <source>
        <dbReference type="PROSITE" id="PS50878"/>
    </source>
</evidence>
<dbReference type="FunFam" id="3.10.20.370:FF:000001">
    <property type="entry name" value="Retrovirus-related Pol polyprotein from transposon 17.6-like protein"/>
    <property type="match status" value="1"/>
</dbReference>
<evidence type="ECO:0000259" key="6">
    <source>
        <dbReference type="PROSITE" id="PS50994"/>
    </source>
</evidence>
<dbReference type="Gene3D" id="3.30.70.270">
    <property type="match status" value="2"/>
</dbReference>
<dbReference type="CDD" id="cd09274">
    <property type="entry name" value="RNase_HI_RT_Ty3"/>
    <property type="match status" value="1"/>
</dbReference>